<keyword evidence="13" id="KW-1185">Reference proteome</keyword>
<dbReference type="Proteomes" id="UP000820818">
    <property type="component" value="Unassembled WGS sequence"/>
</dbReference>
<dbReference type="InterPro" id="IPR026259">
    <property type="entry name" value="MauG/Cytc_peroxidase"/>
</dbReference>
<dbReference type="GO" id="GO:0046872">
    <property type="term" value="F:metal ion binding"/>
    <property type="evidence" value="ECO:0007669"/>
    <property type="project" value="UniProtKB-KW"/>
</dbReference>
<evidence type="ECO:0000259" key="11">
    <source>
        <dbReference type="PROSITE" id="PS51007"/>
    </source>
</evidence>
<evidence type="ECO:0000313" key="13">
    <source>
        <dbReference type="Proteomes" id="UP000820818"/>
    </source>
</evidence>
<evidence type="ECO:0000256" key="6">
    <source>
        <dbReference type="ARBA" id="ARBA00022729"/>
    </source>
</evidence>
<dbReference type="InterPro" id="IPR051395">
    <property type="entry name" value="Cytochrome_c_Peroxidase/MauG"/>
</dbReference>
<comment type="subcellular location">
    <subcellularLocation>
        <location evidence="2">Periplasm</location>
    </subcellularLocation>
</comment>
<evidence type="ECO:0000256" key="5">
    <source>
        <dbReference type="ARBA" id="ARBA00022723"/>
    </source>
</evidence>
<reference evidence="12" key="1">
    <citation type="submission" date="2022-05" db="EMBL/GenBank/DDBJ databases">
        <title>A multi-omics perspective on studying reproductive biology in Daphnia sinensis.</title>
        <authorList>
            <person name="Jia J."/>
        </authorList>
    </citation>
    <scope>NUCLEOTIDE SEQUENCE</scope>
    <source>
        <strain evidence="12">WSL</strain>
    </source>
</reference>
<evidence type="ECO:0000256" key="9">
    <source>
        <dbReference type="ARBA" id="ARBA00023004"/>
    </source>
</evidence>
<keyword evidence="5 10" id="KW-0479">Metal-binding</keyword>
<dbReference type="InterPro" id="IPR009056">
    <property type="entry name" value="Cyt_c-like_dom"/>
</dbReference>
<evidence type="ECO:0000256" key="4">
    <source>
        <dbReference type="ARBA" id="ARBA00022617"/>
    </source>
</evidence>
<evidence type="ECO:0000313" key="12">
    <source>
        <dbReference type="EMBL" id="KAI9550191.1"/>
    </source>
</evidence>
<comment type="function">
    <text evidence="1">Electron carrier protein. The oxidized form of the cytochrome c heme group can accept an electron from the heme group of the cytochrome c1 subunit of cytochrome reductase. Cytochrome c then transfers this electron to the cytochrome oxidase complex, the final protein carrier in the mitochondrial electron-transport chain.</text>
</comment>
<name>A0AAD5KEB8_9CRUS</name>
<evidence type="ECO:0000256" key="8">
    <source>
        <dbReference type="ARBA" id="ARBA00023002"/>
    </source>
</evidence>
<feature type="domain" description="Cytochrome c" evidence="11">
    <location>
        <begin position="136"/>
        <end position="264"/>
    </location>
</feature>
<dbReference type="Gene3D" id="1.10.760.10">
    <property type="entry name" value="Cytochrome c-like domain"/>
    <property type="match status" value="2"/>
</dbReference>
<gene>
    <name evidence="12" type="ORF">GHT06_003563</name>
</gene>
<organism evidence="12 13">
    <name type="scientific">Daphnia sinensis</name>
    <dbReference type="NCBI Taxonomy" id="1820382"/>
    <lineage>
        <taxon>Eukaryota</taxon>
        <taxon>Metazoa</taxon>
        <taxon>Ecdysozoa</taxon>
        <taxon>Arthropoda</taxon>
        <taxon>Crustacea</taxon>
        <taxon>Branchiopoda</taxon>
        <taxon>Diplostraca</taxon>
        <taxon>Cladocera</taxon>
        <taxon>Anomopoda</taxon>
        <taxon>Daphniidae</taxon>
        <taxon>Daphnia</taxon>
        <taxon>Daphnia similis group</taxon>
    </lineage>
</organism>
<keyword evidence="9 10" id="KW-0408">Iron</keyword>
<dbReference type="PROSITE" id="PS51007">
    <property type="entry name" value="CYTC"/>
    <property type="match status" value="1"/>
</dbReference>
<dbReference type="Pfam" id="PF03150">
    <property type="entry name" value="CCP_MauG"/>
    <property type="match status" value="1"/>
</dbReference>
<evidence type="ECO:0000256" key="2">
    <source>
        <dbReference type="ARBA" id="ARBA00004418"/>
    </source>
</evidence>
<evidence type="ECO:0000256" key="3">
    <source>
        <dbReference type="ARBA" id="ARBA00006488"/>
    </source>
</evidence>
<dbReference type="AlphaFoldDB" id="A0AAD5KEB8"/>
<dbReference type="GO" id="GO:0009055">
    <property type="term" value="F:electron transfer activity"/>
    <property type="evidence" value="ECO:0007669"/>
    <property type="project" value="InterPro"/>
</dbReference>
<dbReference type="SUPFAM" id="SSF46626">
    <property type="entry name" value="Cytochrome c"/>
    <property type="match status" value="2"/>
</dbReference>
<proteinExistence type="inferred from homology"/>
<protein>
    <submittedName>
        <fullName evidence="12">Cytochrome c peroxidase-like</fullName>
    </submittedName>
</protein>
<dbReference type="InterPro" id="IPR004852">
    <property type="entry name" value="Di-haem_cyt_c_peroxidsae"/>
</dbReference>
<dbReference type="PIRSF" id="PIRSF000294">
    <property type="entry name" value="Cytochrome-c_peroxidase"/>
    <property type="match status" value="1"/>
</dbReference>
<keyword evidence="6" id="KW-0732">Signal</keyword>
<dbReference type="InterPro" id="IPR036909">
    <property type="entry name" value="Cyt_c-like_dom_sf"/>
</dbReference>
<evidence type="ECO:0000256" key="1">
    <source>
        <dbReference type="ARBA" id="ARBA00002555"/>
    </source>
</evidence>
<dbReference type="PANTHER" id="PTHR30600">
    <property type="entry name" value="CYTOCHROME C PEROXIDASE-RELATED"/>
    <property type="match status" value="1"/>
</dbReference>
<sequence>MAKFRVLPATTNIGICRWNRFDQDGVSGKSLRRHSPPLFNLAWHTTGLFWDGGANDLESLNFGPITHPDEMASDLNDVLDYLINHEEYPLLFQQTFGEITISSAFLSRAISQYTRSLISQTSQYDDWKNGQYNLTDIELKGYEIYRKNCSSCHKEGLFTDLAFHNNGLDSIYSDPPELEGIHLGRFRISFDSMDLGAFKTPSLRNITLTAPYMHDGRFATLEEVLDHYENKIKITKSLSPILFTPIKLSNMERKELIAFLKTLQDDLFIKNHSQEKF</sequence>
<accession>A0AAD5KEB8</accession>
<dbReference type="EMBL" id="WJBH02000178">
    <property type="protein sequence ID" value="KAI9550191.1"/>
    <property type="molecule type" value="Genomic_DNA"/>
</dbReference>
<evidence type="ECO:0000256" key="10">
    <source>
        <dbReference type="PROSITE-ProRule" id="PRU00433"/>
    </source>
</evidence>
<dbReference type="GO" id="GO:0020037">
    <property type="term" value="F:heme binding"/>
    <property type="evidence" value="ECO:0007669"/>
    <property type="project" value="InterPro"/>
</dbReference>
<keyword evidence="12" id="KW-0575">Peroxidase</keyword>
<comment type="similarity">
    <text evidence="3">Belongs to the cytochrome c family.</text>
</comment>
<comment type="caution">
    <text evidence="12">The sequence shown here is derived from an EMBL/GenBank/DDBJ whole genome shotgun (WGS) entry which is preliminary data.</text>
</comment>
<dbReference type="PANTHER" id="PTHR30600:SF10">
    <property type="entry name" value="BLL6722 PROTEIN"/>
    <property type="match status" value="1"/>
</dbReference>
<keyword evidence="4 10" id="KW-0349">Heme</keyword>
<dbReference type="GO" id="GO:0004130">
    <property type="term" value="F:cytochrome-c peroxidase activity"/>
    <property type="evidence" value="ECO:0007669"/>
    <property type="project" value="TreeGrafter"/>
</dbReference>
<keyword evidence="8" id="KW-0560">Oxidoreductase</keyword>
<evidence type="ECO:0000256" key="7">
    <source>
        <dbReference type="ARBA" id="ARBA00022764"/>
    </source>
</evidence>
<keyword evidence="7" id="KW-0574">Periplasm</keyword>